<comment type="caution">
    <text evidence="6">The sequence shown here is derived from an EMBL/GenBank/DDBJ whole genome shotgun (WGS) entry which is preliminary data.</text>
</comment>
<organism evidence="6 7">
    <name type="scientific">Neurospora tetraspora</name>
    <dbReference type="NCBI Taxonomy" id="94610"/>
    <lineage>
        <taxon>Eukaryota</taxon>
        <taxon>Fungi</taxon>
        <taxon>Dikarya</taxon>
        <taxon>Ascomycota</taxon>
        <taxon>Pezizomycotina</taxon>
        <taxon>Sordariomycetes</taxon>
        <taxon>Sordariomycetidae</taxon>
        <taxon>Sordariales</taxon>
        <taxon>Sordariaceae</taxon>
        <taxon>Neurospora</taxon>
    </lineage>
</organism>
<dbReference type="Gene3D" id="3.40.50.1010">
    <property type="entry name" value="5'-nuclease"/>
    <property type="match status" value="1"/>
</dbReference>
<dbReference type="PRINTS" id="PR00853">
    <property type="entry name" value="XPGRADSUPER"/>
</dbReference>
<dbReference type="PANTHER" id="PTHR11081">
    <property type="entry name" value="FLAP ENDONUCLEASE FAMILY MEMBER"/>
    <property type="match status" value="1"/>
</dbReference>
<dbReference type="GO" id="GO:0003730">
    <property type="term" value="F:mRNA 3'-UTR binding"/>
    <property type="evidence" value="ECO:0007669"/>
    <property type="project" value="TreeGrafter"/>
</dbReference>
<evidence type="ECO:0000259" key="3">
    <source>
        <dbReference type="Pfam" id="PF00752"/>
    </source>
</evidence>
<dbReference type="Proteomes" id="UP001278500">
    <property type="component" value="Unassembled WGS sequence"/>
</dbReference>
<comment type="similarity">
    <text evidence="2">Belongs to the XPG/RAD2 endonuclease family.</text>
</comment>
<dbReference type="InterPro" id="IPR006085">
    <property type="entry name" value="XPG_DNA_repair_N"/>
</dbReference>
<protein>
    <submittedName>
        <fullName evidence="6">Temperature dependent protein affecting M2 dsRNA replication-domain-containing protein</fullName>
    </submittedName>
</protein>
<reference evidence="6" key="2">
    <citation type="submission" date="2023-06" db="EMBL/GenBank/DDBJ databases">
        <authorList>
            <consortium name="Lawrence Berkeley National Laboratory"/>
            <person name="Haridas S."/>
            <person name="Hensen N."/>
            <person name="Bonometti L."/>
            <person name="Westerberg I."/>
            <person name="Brannstrom I.O."/>
            <person name="Guillou S."/>
            <person name="Cros-Aarteil S."/>
            <person name="Calhoun S."/>
            <person name="Kuo A."/>
            <person name="Mondo S."/>
            <person name="Pangilinan J."/>
            <person name="Riley R."/>
            <person name="Labutti K."/>
            <person name="Andreopoulos B."/>
            <person name="Lipzen A."/>
            <person name="Chen C."/>
            <person name="Yanf M."/>
            <person name="Daum C."/>
            <person name="Ng V."/>
            <person name="Clum A."/>
            <person name="Steindorff A."/>
            <person name="Ohm R."/>
            <person name="Martin F."/>
            <person name="Silar P."/>
            <person name="Natvig D."/>
            <person name="Lalanne C."/>
            <person name="Gautier V."/>
            <person name="Ament-Velasquez S.L."/>
            <person name="Kruys A."/>
            <person name="Hutchinson M.I."/>
            <person name="Powell A.J."/>
            <person name="Barry K."/>
            <person name="Miller A.N."/>
            <person name="Grigoriev I.V."/>
            <person name="Debuchy R."/>
            <person name="Gladieux P."/>
            <person name="Thoren M.H."/>
            <person name="Johannesson H."/>
        </authorList>
    </citation>
    <scope>NUCLEOTIDE SEQUENCE</scope>
    <source>
        <strain evidence="6">CBS 560.94</strain>
    </source>
</reference>
<dbReference type="Pfam" id="PF12246">
    <property type="entry name" value="MKT1_C"/>
    <property type="match status" value="1"/>
</dbReference>
<dbReference type="InterPro" id="IPR022039">
    <property type="entry name" value="MKT1_C"/>
</dbReference>
<reference evidence="6" key="1">
    <citation type="journal article" date="2023" name="Mol. Phylogenet. Evol.">
        <title>Genome-scale phylogeny and comparative genomics of the fungal order Sordariales.</title>
        <authorList>
            <person name="Hensen N."/>
            <person name="Bonometti L."/>
            <person name="Westerberg I."/>
            <person name="Brannstrom I.O."/>
            <person name="Guillou S."/>
            <person name="Cros-Aarteil S."/>
            <person name="Calhoun S."/>
            <person name="Haridas S."/>
            <person name="Kuo A."/>
            <person name="Mondo S."/>
            <person name="Pangilinan J."/>
            <person name="Riley R."/>
            <person name="LaButti K."/>
            <person name="Andreopoulos B."/>
            <person name="Lipzen A."/>
            <person name="Chen C."/>
            <person name="Yan M."/>
            <person name="Daum C."/>
            <person name="Ng V."/>
            <person name="Clum A."/>
            <person name="Steindorff A."/>
            <person name="Ohm R.A."/>
            <person name="Martin F."/>
            <person name="Silar P."/>
            <person name="Natvig D.O."/>
            <person name="Lalanne C."/>
            <person name="Gautier V."/>
            <person name="Ament-Velasquez S.L."/>
            <person name="Kruys A."/>
            <person name="Hutchinson M.I."/>
            <person name="Powell A.J."/>
            <person name="Barry K."/>
            <person name="Miller A.N."/>
            <person name="Grigoriev I.V."/>
            <person name="Debuchy R."/>
            <person name="Gladieux P."/>
            <person name="Hiltunen Thoren M."/>
            <person name="Johannesson H."/>
        </authorList>
    </citation>
    <scope>NUCLEOTIDE SEQUENCE</scope>
    <source>
        <strain evidence="6">CBS 560.94</strain>
    </source>
</reference>
<dbReference type="SUPFAM" id="SSF88723">
    <property type="entry name" value="PIN domain-like"/>
    <property type="match status" value="1"/>
</dbReference>
<evidence type="ECO:0000313" key="7">
    <source>
        <dbReference type="Proteomes" id="UP001278500"/>
    </source>
</evidence>
<dbReference type="Pfam" id="PF00752">
    <property type="entry name" value="XPG_N"/>
    <property type="match status" value="1"/>
</dbReference>
<accession>A0AAE0JJL1</accession>
<dbReference type="PANTHER" id="PTHR11081:SF32">
    <property type="entry name" value="POST-TRANSCRIPTIONAL REGULATOR MKT1"/>
    <property type="match status" value="1"/>
</dbReference>
<dbReference type="InterPro" id="IPR022040">
    <property type="entry name" value="MKT1_N"/>
</dbReference>
<evidence type="ECO:0000256" key="1">
    <source>
        <dbReference type="ARBA" id="ARBA00022845"/>
    </source>
</evidence>
<dbReference type="GO" id="GO:0004518">
    <property type="term" value="F:nuclease activity"/>
    <property type="evidence" value="ECO:0007669"/>
    <property type="project" value="InterPro"/>
</dbReference>
<dbReference type="AlphaFoldDB" id="A0AAE0JJL1"/>
<keyword evidence="7" id="KW-1185">Reference proteome</keyword>
<dbReference type="RefSeq" id="XP_062684144.1">
    <property type="nucleotide sequence ID" value="XM_062825447.1"/>
</dbReference>
<dbReference type="InterPro" id="IPR006084">
    <property type="entry name" value="XPG/Rad2"/>
</dbReference>
<evidence type="ECO:0000313" key="6">
    <source>
        <dbReference type="EMBL" id="KAK3350849.1"/>
    </source>
</evidence>
<feature type="domain" description="Post-transcriptional regulator MKT1 N-terminal" evidence="5">
    <location>
        <begin position="453"/>
        <end position="541"/>
    </location>
</feature>
<sequence length="882" mass="98816">MPGRAAASARPYKVDASSPVDAGFHLPAATKQLANCGPESKASPDICPSRFLAPDTSTSCCHFTLLLAILQDGNPSRPYPFSTKPFLALPPRGRTNRDRLTQLDTARRPCQHRLPTYSPSLARAAACFVSSKTNNMPVNFEDPWFKGQEVSYNVSELQECAIAVDASYFLRQLLEQAENYNEPLLTALGGLTGIQARIQVELDNWLRNRTTPFFIFDGQPMVGQDEVTTKQGREIQKQTGVAWKLYSEGQAEAAVAAFGECASQGLYNIQALYPMLQDELRLRKLHFLVAPLNAAAQIAYLDMIDSDQCGGIMGPLELMLYPIQDTVIRSIDWTSNTCAAISKKNVMKVLNVSEPHFIDAFLMTGTPFLPPFPPLTDSTLVKSQPYNIVDAINMLRTADKSVTMVSTTFHDLIKNQDPTWLDKYRKAWMAVKHFVYIAESGEVKVHDADHLTNDNHEYLGLQIPWEMFHYLNTGLIGPRLLSWITHSQVYVLPTLDGSATEEYKKLVSSQLIPLEETALSLVLARLHRGIVYKDIKAKVWYDDSYSATVLDHRHEARTKTNYGVQMATWGVIKEADIKQHFPGFEHGSIFSEVHALTKPDFVKLTFAEQKNKARNVESASIIKSICLWRYLHIRGYIDDQHNLTNWGKALDRAMVALEPVVKKFPTVPYLYESVLVAMEMVRFGLLNGSLKVVEPLSLPMHGDDDDKSSLMLISRCATLLKLRHQANGYTGPLSKNLLTFHSLAGEVRSAERALMEAILASLFLYGQGQRKRDDSWELSHQLPFLFNPDVALGIAVKTYFDETINWNSEKEKTERLATFPDAFVPYSMAFSEDLEVACEFFEAVYAGLQTLDGQGISANDLKAWSKAKEYLAPRTLKDASGN</sequence>
<gene>
    <name evidence="6" type="ORF">B0H65DRAFT_439827</name>
</gene>
<proteinExistence type="inferred from homology"/>
<dbReference type="CDD" id="cd09858">
    <property type="entry name" value="PIN_MKT1"/>
    <property type="match status" value="1"/>
</dbReference>
<feature type="domain" description="XPG N-terminal" evidence="3">
    <location>
        <begin position="151"/>
        <end position="231"/>
    </location>
</feature>
<dbReference type="Pfam" id="PF12247">
    <property type="entry name" value="MKT1_N"/>
    <property type="match status" value="1"/>
</dbReference>
<name>A0AAE0JJL1_9PEZI</name>
<dbReference type="InterPro" id="IPR029060">
    <property type="entry name" value="PIN-like_dom_sf"/>
</dbReference>
<evidence type="ECO:0000256" key="2">
    <source>
        <dbReference type="ARBA" id="ARBA00024023"/>
    </source>
</evidence>
<evidence type="ECO:0000259" key="4">
    <source>
        <dbReference type="Pfam" id="PF12246"/>
    </source>
</evidence>
<dbReference type="EMBL" id="JAUEPP010000002">
    <property type="protein sequence ID" value="KAK3350849.1"/>
    <property type="molecule type" value="Genomic_DNA"/>
</dbReference>
<feature type="domain" description="Post-transcriptional regulator MKT1 C-terminal" evidence="4">
    <location>
        <begin position="629"/>
        <end position="872"/>
    </location>
</feature>
<keyword evidence="1" id="KW-0810">Translation regulation</keyword>
<dbReference type="GeneID" id="87862601"/>
<dbReference type="GO" id="GO:0006417">
    <property type="term" value="P:regulation of translation"/>
    <property type="evidence" value="ECO:0007669"/>
    <property type="project" value="UniProtKB-KW"/>
</dbReference>
<evidence type="ECO:0000259" key="5">
    <source>
        <dbReference type="Pfam" id="PF12247"/>
    </source>
</evidence>